<gene>
    <name evidence="1" type="ORF">ERS013200_01182</name>
</gene>
<evidence type="ECO:0000313" key="1">
    <source>
        <dbReference type="EMBL" id="CSC33464.1"/>
    </source>
</evidence>
<evidence type="ECO:0000313" key="2">
    <source>
        <dbReference type="Proteomes" id="UP000041770"/>
    </source>
</evidence>
<proteinExistence type="predicted"/>
<dbReference type="AlphaFoldDB" id="A0A655Y8J7"/>
<name>A0A655Y8J7_VIBCL</name>
<dbReference type="Proteomes" id="UP000041770">
    <property type="component" value="Unassembled WGS sequence"/>
</dbReference>
<sequence length="115" mass="13150">MHKNQSLHPMANPAVTLFHLVHSGSLERSDFDVQWCDEDSPMRYLVARTQKRLHLAVQTSQDTPTYTRNRQVHRHRAYRNANGVSHLSGRPPVVLDERAFARQVTSATFLGCKSL</sequence>
<organism evidence="1 2">
    <name type="scientific">Vibrio cholerae</name>
    <dbReference type="NCBI Taxonomy" id="666"/>
    <lineage>
        <taxon>Bacteria</taxon>
        <taxon>Pseudomonadati</taxon>
        <taxon>Pseudomonadota</taxon>
        <taxon>Gammaproteobacteria</taxon>
        <taxon>Vibrionales</taxon>
        <taxon>Vibrionaceae</taxon>
        <taxon>Vibrio</taxon>
    </lineage>
</organism>
<protein>
    <submittedName>
        <fullName evidence="1">Uncharacterized protein</fullName>
    </submittedName>
</protein>
<accession>A0A655Y8J7</accession>
<dbReference type="EMBL" id="CWQY01000005">
    <property type="protein sequence ID" value="CSC33464.1"/>
    <property type="molecule type" value="Genomic_DNA"/>
</dbReference>
<reference evidence="1 2" key="1">
    <citation type="submission" date="2015-07" db="EMBL/GenBank/DDBJ databases">
        <authorList>
            <consortium name="Pathogen Informatics"/>
        </authorList>
    </citation>
    <scope>NUCLEOTIDE SEQUENCE [LARGE SCALE GENOMIC DNA]</scope>
    <source>
        <strain evidence="1 2">A316</strain>
    </source>
</reference>